<feature type="compositionally biased region" description="Low complexity" evidence="8">
    <location>
        <begin position="14"/>
        <end position="24"/>
    </location>
</feature>
<dbReference type="GO" id="GO:0009251">
    <property type="term" value="P:glucan catabolic process"/>
    <property type="evidence" value="ECO:0007669"/>
    <property type="project" value="TreeGrafter"/>
</dbReference>
<evidence type="ECO:0000256" key="6">
    <source>
        <dbReference type="ARBA" id="ARBA00023295"/>
    </source>
</evidence>
<dbReference type="InterPro" id="IPR026891">
    <property type="entry name" value="Fn3-like"/>
</dbReference>
<dbReference type="Gene3D" id="3.40.50.1700">
    <property type="entry name" value="Glycoside hydrolase family 3 C-terminal domain"/>
    <property type="match status" value="1"/>
</dbReference>
<organism evidence="10 11">
    <name type="scientific">Vanrija pseudolonga</name>
    <dbReference type="NCBI Taxonomy" id="143232"/>
    <lineage>
        <taxon>Eukaryota</taxon>
        <taxon>Fungi</taxon>
        <taxon>Dikarya</taxon>
        <taxon>Basidiomycota</taxon>
        <taxon>Agaricomycotina</taxon>
        <taxon>Tremellomycetes</taxon>
        <taxon>Trichosporonales</taxon>
        <taxon>Trichosporonaceae</taxon>
        <taxon>Vanrija</taxon>
    </lineage>
</organism>
<dbReference type="PROSITE" id="PS51820">
    <property type="entry name" value="PA14"/>
    <property type="match status" value="1"/>
</dbReference>
<dbReference type="Pfam" id="PF00933">
    <property type="entry name" value="Glyco_hydro_3"/>
    <property type="match status" value="1"/>
</dbReference>
<dbReference type="RefSeq" id="XP_062625759.1">
    <property type="nucleotide sequence ID" value="XM_062769775.1"/>
</dbReference>
<evidence type="ECO:0000256" key="1">
    <source>
        <dbReference type="ARBA" id="ARBA00000448"/>
    </source>
</evidence>
<accession>A0AAF0Y5F8</accession>
<dbReference type="PANTHER" id="PTHR42715:SF10">
    <property type="entry name" value="BETA-GLUCOSIDASE"/>
    <property type="match status" value="1"/>
</dbReference>
<feature type="region of interest" description="Disordered" evidence="8">
    <location>
        <begin position="1"/>
        <end position="25"/>
    </location>
</feature>
<evidence type="ECO:0000256" key="7">
    <source>
        <dbReference type="RuleBase" id="RU361161"/>
    </source>
</evidence>
<dbReference type="InterPro" id="IPR050288">
    <property type="entry name" value="Cellulose_deg_GH3"/>
</dbReference>
<evidence type="ECO:0000313" key="10">
    <source>
        <dbReference type="EMBL" id="WOO79727.1"/>
    </source>
</evidence>
<evidence type="ECO:0000256" key="2">
    <source>
        <dbReference type="ARBA" id="ARBA00005336"/>
    </source>
</evidence>
<dbReference type="InterPro" id="IPR001764">
    <property type="entry name" value="Glyco_hydro_3_N"/>
</dbReference>
<dbReference type="EC" id="3.2.1.21" evidence="3 7"/>
<feature type="domain" description="PA14" evidence="9">
    <location>
        <begin position="448"/>
        <end position="607"/>
    </location>
</feature>
<evidence type="ECO:0000256" key="4">
    <source>
        <dbReference type="ARBA" id="ARBA00022801"/>
    </source>
</evidence>
<keyword evidence="5 7" id="KW-0119">Carbohydrate metabolism</keyword>
<dbReference type="InterPro" id="IPR013783">
    <property type="entry name" value="Ig-like_fold"/>
</dbReference>
<dbReference type="SMART" id="SM01217">
    <property type="entry name" value="Fn3_like"/>
    <property type="match status" value="1"/>
</dbReference>
<dbReference type="PANTHER" id="PTHR42715">
    <property type="entry name" value="BETA-GLUCOSIDASE"/>
    <property type="match status" value="1"/>
</dbReference>
<proteinExistence type="inferred from homology"/>
<dbReference type="InterPro" id="IPR011658">
    <property type="entry name" value="PA14_dom"/>
</dbReference>
<keyword evidence="11" id="KW-1185">Reference proteome</keyword>
<comment type="pathway">
    <text evidence="7">Glycan metabolism; cellulose degradation.</text>
</comment>
<dbReference type="AlphaFoldDB" id="A0AAF0Y5F8"/>
<dbReference type="Gene3D" id="3.20.20.300">
    <property type="entry name" value="Glycoside hydrolase, family 3, N-terminal domain"/>
    <property type="match status" value="1"/>
</dbReference>
<dbReference type="Pfam" id="PF07691">
    <property type="entry name" value="PA14"/>
    <property type="match status" value="1"/>
</dbReference>
<dbReference type="PRINTS" id="PR00133">
    <property type="entry name" value="GLHYDRLASE3"/>
</dbReference>
<dbReference type="Proteomes" id="UP000827549">
    <property type="component" value="Chromosome 2"/>
</dbReference>
<dbReference type="InterPro" id="IPR019800">
    <property type="entry name" value="Glyco_hydro_3_AS"/>
</dbReference>
<dbReference type="PROSITE" id="PS00775">
    <property type="entry name" value="GLYCOSYL_HYDROL_F3"/>
    <property type="match status" value="1"/>
</dbReference>
<dbReference type="InterPro" id="IPR036962">
    <property type="entry name" value="Glyco_hydro_3_N_sf"/>
</dbReference>
<dbReference type="InterPro" id="IPR002772">
    <property type="entry name" value="Glyco_hydro_3_C"/>
</dbReference>
<evidence type="ECO:0000256" key="3">
    <source>
        <dbReference type="ARBA" id="ARBA00012744"/>
    </source>
</evidence>
<dbReference type="SUPFAM" id="SSF52279">
    <property type="entry name" value="Beta-D-glucan exohydrolase, C-terminal domain"/>
    <property type="match status" value="1"/>
</dbReference>
<dbReference type="SUPFAM" id="SSF51445">
    <property type="entry name" value="(Trans)glycosidases"/>
    <property type="match status" value="1"/>
</dbReference>
<dbReference type="Gene3D" id="2.60.120.260">
    <property type="entry name" value="Galactose-binding domain-like"/>
    <property type="match status" value="1"/>
</dbReference>
<dbReference type="InterPro" id="IPR017853">
    <property type="entry name" value="GH"/>
</dbReference>
<name>A0AAF0Y5F8_9TREE</name>
<dbReference type="EMBL" id="CP086715">
    <property type="protein sequence ID" value="WOO79727.1"/>
    <property type="molecule type" value="Genomic_DNA"/>
</dbReference>
<dbReference type="GO" id="GO:0008422">
    <property type="term" value="F:beta-glucosidase activity"/>
    <property type="evidence" value="ECO:0007669"/>
    <property type="project" value="UniProtKB-EC"/>
</dbReference>
<evidence type="ECO:0000256" key="8">
    <source>
        <dbReference type="SAM" id="MobiDB-lite"/>
    </source>
</evidence>
<evidence type="ECO:0000259" key="9">
    <source>
        <dbReference type="PROSITE" id="PS51820"/>
    </source>
</evidence>
<keyword evidence="4 7" id="KW-0378">Hydrolase</keyword>
<dbReference type="SMART" id="SM00758">
    <property type="entry name" value="PA14"/>
    <property type="match status" value="1"/>
</dbReference>
<protein>
    <recommendedName>
        <fullName evidence="3 7">beta-glucosidase</fullName>
        <ecNumber evidence="3 7">3.2.1.21</ecNumber>
    </recommendedName>
</protein>
<dbReference type="GeneID" id="87806490"/>
<gene>
    <name evidence="10" type="primary">bglI_0</name>
    <name evidence="10" type="ORF">LOC62_02G003244</name>
</gene>
<sequence length="885" mass="95573">MTAAALPPSPPLSSPSLSKVSPSPWHTGDRSFLDADVDALLAQLTRTEKITMLAGADWWHTVPVPRLNIPGVKMSDGPNGARGASFAEQTAGIALPCETALAATFNTDLVHAAGSLLAREAKDRGAVALLAPTINIQRSPLGGRSFESFTEDPILSGILATAYINGLQENGVSAVLKHYVANDIEHERTAVSSEVSERALREVYLRPFQIAVADSNPLAIMSSYNRVNGEHVSESKELLDGVLRKQWGWDGLVMSDWFGTYSVDTAIKAGQDLEVGILRKWHPAPADITPQMPGTAKWRTPYLVEHLLAARKISERDIDACVRNVLVWAQRTARMSPETVYGDDIEVTNDRPEDRVFLRELGAKSNVLLKNENKALPLTNVKRVAVIGPRALDKTCFGGGSAQLNCSYVVTVLEGIKQVAPEGVSVEYSLGTSSHKMLPYLDGIVRDDGVAGADMRLYTTLAPGAPVVHHYRREASHVLLNDGVPDSLQGKNWFAVMSGTWTAPITGAYEFSLAVCGRAKLYVDGQLVVDNWDVLQTPGETFFGHGTSEEFGRLDVVAGKEYSIRAEFSNIPGVMKDAPDVGQICNFGLRIGGFPVVDKDAAIEAAVALAKDVDAVVVAVGLSPDWESESYDRASLVLPQRTNELVARVAAANPRTVVAVQSGSAVSMPWVDDVAAVVQAWYGGNASGLALADVLFGNVNPSARLPITFPVREEDIAAHGNFRSANGKVLYSEDLAVGYKWFLERKLTPLFPFGHGLSYSTFGYSGVEVSRTDETTVEYSVAVTNTGDVAGSHSVQVYLSSPVSNLAHPVRHLAGIATTGILAPGTSERVVVKVTRRELAHWDDLLHSWSIENGKWKVFVSDDALSAEQLVHKFDVRGRHEWSGL</sequence>
<dbReference type="Pfam" id="PF01915">
    <property type="entry name" value="Glyco_hydro_3_C"/>
    <property type="match status" value="1"/>
</dbReference>
<dbReference type="InterPro" id="IPR036881">
    <property type="entry name" value="Glyco_hydro_3_C_sf"/>
</dbReference>
<dbReference type="InterPro" id="IPR037524">
    <property type="entry name" value="PA14/GLEYA"/>
</dbReference>
<keyword evidence="6 7" id="KW-0326">Glycosidase</keyword>
<reference evidence="10" key="1">
    <citation type="submission" date="2023-10" db="EMBL/GenBank/DDBJ databases">
        <authorList>
            <person name="Noh H."/>
        </authorList>
    </citation>
    <scope>NUCLEOTIDE SEQUENCE</scope>
    <source>
        <strain evidence="10">DUCC4014</strain>
    </source>
</reference>
<keyword evidence="7" id="KW-0624">Polysaccharide degradation</keyword>
<dbReference type="Pfam" id="PF14310">
    <property type="entry name" value="Fn3-like"/>
    <property type="match status" value="1"/>
</dbReference>
<dbReference type="Gene3D" id="2.60.40.10">
    <property type="entry name" value="Immunoglobulins"/>
    <property type="match status" value="1"/>
</dbReference>
<evidence type="ECO:0000256" key="5">
    <source>
        <dbReference type="ARBA" id="ARBA00023277"/>
    </source>
</evidence>
<comment type="catalytic activity">
    <reaction evidence="1 7">
        <text>Hydrolysis of terminal, non-reducing beta-D-glucosyl residues with release of beta-D-glucose.</text>
        <dbReference type="EC" id="3.2.1.21"/>
    </reaction>
</comment>
<evidence type="ECO:0000313" key="11">
    <source>
        <dbReference type="Proteomes" id="UP000827549"/>
    </source>
</evidence>
<comment type="similarity">
    <text evidence="2 7">Belongs to the glycosyl hydrolase 3 family.</text>
</comment>